<feature type="compositionally biased region" description="Basic and acidic residues" evidence="1">
    <location>
        <begin position="67"/>
        <end position="78"/>
    </location>
</feature>
<dbReference type="GO" id="GO:0006355">
    <property type="term" value="P:regulation of DNA-templated transcription"/>
    <property type="evidence" value="ECO:0007669"/>
    <property type="project" value="InterPro"/>
</dbReference>
<dbReference type="Proteomes" id="UP000886667">
    <property type="component" value="Unassembled WGS sequence"/>
</dbReference>
<protein>
    <submittedName>
        <fullName evidence="3">DNA-binding protein</fullName>
    </submittedName>
</protein>
<feature type="domain" description="Antitoxin FitA-like ribbon-helix-helix" evidence="2">
    <location>
        <begin position="2"/>
        <end position="39"/>
    </location>
</feature>
<dbReference type="SUPFAM" id="SSF47598">
    <property type="entry name" value="Ribbon-helix-helix"/>
    <property type="match status" value="1"/>
</dbReference>
<gene>
    <name evidence="3" type="ORF">JAZ07_10900</name>
</gene>
<accession>A0A9E4KBU2</accession>
<dbReference type="Gene3D" id="1.10.1220.10">
    <property type="entry name" value="Met repressor-like"/>
    <property type="match status" value="1"/>
</dbReference>
<keyword evidence="3" id="KW-0238">DNA-binding</keyword>
<organism evidence="3 4">
    <name type="scientific">Candidatus Thiodiazotropha taylori</name>
    <dbReference type="NCBI Taxonomy" id="2792791"/>
    <lineage>
        <taxon>Bacteria</taxon>
        <taxon>Pseudomonadati</taxon>
        <taxon>Pseudomonadota</taxon>
        <taxon>Gammaproteobacteria</taxon>
        <taxon>Chromatiales</taxon>
        <taxon>Sedimenticolaceae</taxon>
        <taxon>Candidatus Thiodiazotropha</taxon>
    </lineage>
</organism>
<feature type="region of interest" description="Disordered" evidence="1">
    <location>
        <begin position="58"/>
        <end position="78"/>
    </location>
</feature>
<dbReference type="GO" id="GO:0003677">
    <property type="term" value="F:DNA binding"/>
    <property type="evidence" value="ECO:0007669"/>
    <property type="project" value="UniProtKB-KW"/>
</dbReference>
<proteinExistence type="predicted"/>
<evidence type="ECO:0000256" key="1">
    <source>
        <dbReference type="SAM" id="MobiDB-lite"/>
    </source>
</evidence>
<dbReference type="Pfam" id="PF22513">
    <property type="entry name" value="FitA-like_RHH"/>
    <property type="match status" value="1"/>
</dbReference>
<reference evidence="3" key="1">
    <citation type="journal article" date="2021" name="Proc. Natl. Acad. Sci. U.S.A.">
        <title>Global biogeography of chemosynthetic symbionts reveals both localized and globally distributed symbiont groups. .</title>
        <authorList>
            <person name="Osvatic J.T."/>
            <person name="Wilkins L.G.E."/>
            <person name="Leibrecht L."/>
            <person name="Leray M."/>
            <person name="Zauner S."/>
            <person name="Polzin J."/>
            <person name="Camacho Y."/>
            <person name="Gros O."/>
            <person name="van Gils J.A."/>
            <person name="Eisen J.A."/>
            <person name="Petersen J.M."/>
            <person name="Yuen B."/>
        </authorList>
    </citation>
    <scope>NUCLEOTIDE SEQUENCE</scope>
    <source>
        <strain evidence="3">MAGclacostrist064TRANS</strain>
    </source>
</reference>
<evidence type="ECO:0000313" key="4">
    <source>
        <dbReference type="Proteomes" id="UP000886667"/>
    </source>
</evidence>
<sequence>MASLVVRNLDQSIVDALKQRAARHGRSAEAEHRALLEALLLKPKAKSFTEALKNMPDVGEDEDFERVDERSGNDHVFG</sequence>
<comment type="caution">
    <text evidence="3">The sequence shown here is derived from an EMBL/GenBank/DDBJ whole genome shotgun (WGS) entry which is preliminary data.</text>
</comment>
<evidence type="ECO:0000259" key="2">
    <source>
        <dbReference type="Pfam" id="PF22513"/>
    </source>
</evidence>
<dbReference type="InterPro" id="IPR053853">
    <property type="entry name" value="FitA-like_RHH"/>
</dbReference>
<dbReference type="InterPro" id="IPR013321">
    <property type="entry name" value="Arc_rbn_hlx_hlx"/>
</dbReference>
<dbReference type="EMBL" id="JAEPCM010000363">
    <property type="protein sequence ID" value="MCG7946840.1"/>
    <property type="molecule type" value="Genomic_DNA"/>
</dbReference>
<evidence type="ECO:0000313" key="3">
    <source>
        <dbReference type="EMBL" id="MCG7946840.1"/>
    </source>
</evidence>
<dbReference type="AlphaFoldDB" id="A0A9E4KBU2"/>
<name>A0A9E4KBU2_9GAMM</name>
<dbReference type="InterPro" id="IPR010985">
    <property type="entry name" value="Ribbon_hlx_hlx"/>
</dbReference>